<dbReference type="Gene3D" id="2.170.16.10">
    <property type="entry name" value="Hedgehog/Intein (Hint) domain"/>
    <property type="match status" value="1"/>
</dbReference>
<dbReference type="InterPro" id="IPR030934">
    <property type="entry name" value="Intein_C"/>
</dbReference>
<sequence>MSITFCLDEIVSIRKIGTEKTVDISVSNDNLFFANDILTHNSGYDNSDVDLSNMSESYGLNSTADLILGLIRTEELDKLNQIMVKQLKNRYSDLSTNKRFVVGVDRSKMRLYNIEDVGQERIADSGVELNDDRNKKRRFNKDFSGLKL</sequence>
<dbReference type="Gene3D" id="3.40.50.300">
    <property type="entry name" value="P-loop containing nucleotide triphosphate hydrolases"/>
    <property type="match status" value="1"/>
</dbReference>
<evidence type="ECO:0000313" key="2">
    <source>
        <dbReference type="EMBL" id="QHU08911.1"/>
    </source>
</evidence>
<protein>
    <recommendedName>
        <fullName evidence="1">Hint domain-containing protein</fullName>
    </recommendedName>
</protein>
<accession>A0A6C0JVG3</accession>
<reference evidence="2" key="1">
    <citation type="journal article" date="2020" name="Nature">
        <title>Giant virus diversity and host interactions through global metagenomics.</title>
        <authorList>
            <person name="Schulz F."/>
            <person name="Roux S."/>
            <person name="Paez-Espino D."/>
            <person name="Jungbluth S."/>
            <person name="Walsh D.A."/>
            <person name="Denef V.J."/>
            <person name="McMahon K.D."/>
            <person name="Konstantinidis K.T."/>
            <person name="Eloe-Fadrosh E.A."/>
            <person name="Kyrpides N.C."/>
            <person name="Woyke T."/>
        </authorList>
    </citation>
    <scope>NUCLEOTIDE SEQUENCE</scope>
    <source>
        <strain evidence="2">GVMAG-S-1064190-84</strain>
    </source>
</reference>
<feature type="domain" description="Hint" evidence="1">
    <location>
        <begin position="2"/>
        <end position="47"/>
    </location>
</feature>
<organism evidence="2">
    <name type="scientific">viral metagenome</name>
    <dbReference type="NCBI Taxonomy" id="1070528"/>
    <lineage>
        <taxon>unclassified sequences</taxon>
        <taxon>metagenomes</taxon>
        <taxon>organismal metagenomes</taxon>
    </lineage>
</organism>
<dbReference type="AlphaFoldDB" id="A0A6C0JVG3"/>
<dbReference type="NCBIfam" id="TIGR01443">
    <property type="entry name" value="intein_Cterm"/>
    <property type="match status" value="1"/>
</dbReference>
<proteinExistence type="predicted"/>
<dbReference type="PROSITE" id="PS50818">
    <property type="entry name" value="INTEIN_C_TER"/>
    <property type="match status" value="1"/>
</dbReference>
<evidence type="ECO:0000259" key="1">
    <source>
        <dbReference type="SMART" id="SM00305"/>
    </source>
</evidence>
<dbReference type="EMBL" id="MN740699">
    <property type="protein sequence ID" value="QHU08911.1"/>
    <property type="molecule type" value="Genomic_DNA"/>
</dbReference>
<dbReference type="InterPro" id="IPR027417">
    <property type="entry name" value="P-loop_NTPase"/>
</dbReference>
<dbReference type="InterPro" id="IPR036844">
    <property type="entry name" value="Hint_dom_sf"/>
</dbReference>
<name>A0A6C0JVG3_9ZZZZ</name>
<dbReference type="InterPro" id="IPR003586">
    <property type="entry name" value="Hint_dom_C"/>
</dbReference>
<dbReference type="SMART" id="SM00305">
    <property type="entry name" value="HintC"/>
    <property type="match status" value="1"/>
</dbReference>
<dbReference type="SUPFAM" id="SSF51294">
    <property type="entry name" value="Hedgehog/intein (Hint) domain"/>
    <property type="match status" value="1"/>
</dbReference>